<dbReference type="RefSeq" id="WP_167993987.1">
    <property type="nucleotide sequence ID" value="NZ_JAATJL010000001.1"/>
</dbReference>
<organism evidence="6 7">
    <name type="scientific">Arthrobacter pigmenti</name>
    <dbReference type="NCBI Taxonomy" id="271432"/>
    <lineage>
        <taxon>Bacteria</taxon>
        <taxon>Bacillati</taxon>
        <taxon>Actinomycetota</taxon>
        <taxon>Actinomycetes</taxon>
        <taxon>Micrococcales</taxon>
        <taxon>Micrococcaceae</taxon>
        <taxon>Arthrobacter</taxon>
    </lineage>
</organism>
<dbReference type="Pfam" id="PF02646">
    <property type="entry name" value="RmuC"/>
    <property type="match status" value="1"/>
</dbReference>
<keyword evidence="7" id="KW-1185">Reference proteome</keyword>
<evidence type="ECO:0000313" key="6">
    <source>
        <dbReference type="EMBL" id="NJC23047.1"/>
    </source>
</evidence>
<sequence length="417" mass="45410">MDGFTLLSIILAALLGVGIGAGVALVLSRRSITDLRTELDDAGERLGRAVSACAAAEGENRILHEHNRRLTEQSGEEQSVLRALAPLADKLGQVQAQVGQLERERAQQFGHLARQLQEAQLSDSKLLSTTHSLASALRSSTARGQWGEVQLRRVVEAAGMLPRVDFHEQTTFTITSKESASTARPDMVIQLPGNKQIVVDSKVPLAAYLEAQSSIEDGDEQQVAAEERRRQDLLLQHVKAVRAHVDALSRKKYWEGAANSPDLVVCFIPVESVLSAALNTDPALLDYAFSRNVVLASPVSLLAILKGVAFSWRQDVLTENAKELYDLSRELYERLGTMGSHITRLGSSLKSSVEKYNSFVGTLESRVLPTARRINAFEPADVDAPLSTQTVETTPRLLSAPELIDSETGSEAEERSA</sequence>
<dbReference type="PANTHER" id="PTHR30563:SF0">
    <property type="entry name" value="DNA RECOMBINATION PROTEIN RMUC"/>
    <property type="match status" value="1"/>
</dbReference>
<feature type="region of interest" description="Disordered" evidence="5">
    <location>
        <begin position="385"/>
        <end position="417"/>
    </location>
</feature>
<dbReference type="InterPro" id="IPR003798">
    <property type="entry name" value="DNA_recombination_RmuC"/>
</dbReference>
<protein>
    <submittedName>
        <fullName evidence="6">DNA recombination protein RmuC</fullName>
    </submittedName>
</protein>
<evidence type="ECO:0000313" key="7">
    <source>
        <dbReference type="Proteomes" id="UP000547458"/>
    </source>
</evidence>
<evidence type="ECO:0000256" key="2">
    <source>
        <dbReference type="ARBA" id="ARBA00009840"/>
    </source>
</evidence>
<gene>
    <name evidence="6" type="ORF">BJ994_002123</name>
</gene>
<dbReference type="AlphaFoldDB" id="A0A846RSA3"/>
<accession>A0A846RSA3</accession>
<comment type="function">
    <text evidence="1">Involved in DNA recombination.</text>
</comment>
<comment type="similarity">
    <text evidence="2">Belongs to the RmuC family.</text>
</comment>
<name>A0A846RSA3_9MICC</name>
<comment type="caution">
    <text evidence="6">The sequence shown here is derived from an EMBL/GenBank/DDBJ whole genome shotgun (WGS) entry which is preliminary data.</text>
</comment>
<keyword evidence="4" id="KW-0233">DNA recombination</keyword>
<evidence type="ECO:0000256" key="1">
    <source>
        <dbReference type="ARBA" id="ARBA00003416"/>
    </source>
</evidence>
<keyword evidence="3" id="KW-0175">Coiled coil</keyword>
<dbReference type="GO" id="GO:0006310">
    <property type="term" value="P:DNA recombination"/>
    <property type="evidence" value="ECO:0007669"/>
    <property type="project" value="UniProtKB-KW"/>
</dbReference>
<dbReference type="PANTHER" id="PTHR30563">
    <property type="entry name" value="DNA RECOMBINATION PROTEIN RMUC"/>
    <property type="match status" value="1"/>
</dbReference>
<dbReference type="EMBL" id="JAATJL010000001">
    <property type="protein sequence ID" value="NJC23047.1"/>
    <property type="molecule type" value="Genomic_DNA"/>
</dbReference>
<evidence type="ECO:0000256" key="3">
    <source>
        <dbReference type="ARBA" id="ARBA00023054"/>
    </source>
</evidence>
<proteinExistence type="inferred from homology"/>
<reference evidence="6 7" key="1">
    <citation type="submission" date="2020-03" db="EMBL/GenBank/DDBJ databases">
        <title>Sequencing the genomes of 1000 actinobacteria strains.</title>
        <authorList>
            <person name="Klenk H.-P."/>
        </authorList>
    </citation>
    <scope>NUCLEOTIDE SEQUENCE [LARGE SCALE GENOMIC DNA]</scope>
    <source>
        <strain evidence="6 7">DSM 16403</strain>
    </source>
</reference>
<evidence type="ECO:0000256" key="5">
    <source>
        <dbReference type="SAM" id="MobiDB-lite"/>
    </source>
</evidence>
<evidence type="ECO:0000256" key="4">
    <source>
        <dbReference type="ARBA" id="ARBA00023172"/>
    </source>
</evidence>
<dbReference type="Proteomes" id="UP000547458">
    <property type="component" value="Unassembled WGS sequence"/>
</dbReference>